<protein>
    <submittedName>
        <fullName evidence="2">Uncharacterized protein LOC142168056</fullName>
    </submittedName>
</protein>
<reference evidence="2" key="2">
    <citation type="submission" date="2025-08" db="UniProtKB">
        <authorList>
            <consortium name="RefSeq"/>
        </authorList>
    </citation>
    <scope>IDENTIFICATION</scope>
    <source>
        <tissue evidence="2">Leaf</tissue>
    </source>
</reference>
<evidence type="ECO:0000313" key="1">
    <source>
        <dbReference type="Proteomes" id="UP000790787"/>
    </source>
</evidence>
<sequence>MGKFGFFKNWIDLIWGILQGIWYSIIINGARTDFFTSTQGLKQGDPLSSSLFIIGAKVLSRSLNELNDFISFTPFSMDHRVPIINHLAYADDIVIFCGPNNMTIKLIKKVIDKYKKASLQKVNNGKREILAISLMVCSPKLSKELNGWQANMLSSMGRIILIKHVLQSLPTYILSAMNPPKGIIKLVEKHFANFFWGTNDGKNKYHWSSWNNLCLPKDEGGTGVRKMEDIIYTLSIKRWWRFRTQPSLWANFLKSKYCKRAHPVNKRLNPNNSHI</sequence>
<organism evidence="1 2">
    <name type="scientific">Nicotiana tabacum</name>
    <name type="common">Common tobacco</name>
    <dbReference type="NCBI Taxonomy" id="4097"/>
    <lineage>
        <taxon>Eukaryota</taxon>
        <taxon>Viridiplantae</taxon>
        <taxon>Streptophyta</taxon>
        <taxon>Embryophyta</taxon>
        <taxon>Tracheophyta</taxon>
        <taxon>Spermatophyta</taxon>
        <taxon>Magnoliopsida</taxon>
        <taxon>eudicotyledons</taxon>
        <taxon>Gunneridae</taxon>
        <taxon>Pentapetalae</taxon>
        <taxon>asterids</taxon>
        <taxon>lamiids</taxon>
        <taxon>Solanales</taxon>
        <taxon>Solanaceae</taxon>
        <taxon>Nicotianoideae</taxon>
        <taxon>Nicotianeae</taxon>
        <taxon>Nicotiana</taxon>
    </lineage>
</organism>
<accession>A0AC58SIK8</accession>
<dbReference type="RefSeq" id="XP_075084814.1">
    <property type="nucleotide sequence ID" value="XM_075228713.1"/>
</dbReference>
<evidence type="ECO:0000313" key="2">
    <source>
        <dbReference type="RefSeq" id="XP_075084814.1"/>
    </source>
</evidence>
<gene>
    <name evidence="2" type="primary">LOC142168056</name>
</gene>
<name>A0AC58SIK8_TOBAC</name>
<keyword evidence="1" id="KW-1185">Reference proteome</keyword>
<dbReference type="Proteomes" id="UP000790787">
    <property type="component" value="Chromosome 13"/>
</dbReference>
<proteinExistence type="predicted"/>
<reference evidence="1" key="1">
    <citation type="journal article" date="2014" name="Nat. Commun.">
        <title>The tobacco genome sequence and its comparison with those of tomato and potato.</title>
        <authorList>
            <person name="Sierro N."/>
            <person name="Battey J.N."/>
            <person name="Ouadi S."/>
            <person name="Bakaher N."/>
            <person name="Bovet L."/>
            <person name="Willig A."/>
            <person name="Goepfert S."/>
            <person name="Peitsch M.C."/>
            <person name="Ivanov N.V."/>
        </authorList>
    </citation>
    <scope>NUCLEOTIDE SEQUENCE [LARGE SCALE GENOMIC DNA]</scope>
</reference>